<keyword evidence="3" id="KW-1185">Reference proteome</keyword>
<accession>A0A1Y1XZP3</accession>
<gene>
    <name evidence="2" type="ORF">K493DRAFT_304273</name>
</gene>
<feature type="compositionally biased region" description="Pro residues" evidence="1">
    <location>
        <begin position="253"/>
        <end position="268"/>
    </location>
</feature>
<dbReference type="AlphaFoldDB" id="A0A1Y1XZP3"/>
<feature type="compositionally biased region" description="Polar residues" evidence="1">
    <location>
        <begin position="170"/>
        <end position="192"/>
    </location>
</feature>
<evidence type="ECO:0000313" key="2">
    <source>
        <dbReference type="EMBL" id="ORX91212.1"/>
    </source>
</evidence>
<feature type="region of interest" description="Disordered" evidence="1">
    <location>
        <begin position="154"/>
        <end position="192"/>
    </location>
</feature>
<dbReference type="InParanoid" id="A0A1Y1XZP3"/>
<feature type="compositionally biased region" description="Gly residues" evidence="1">
    <location>
        <begin position="24"/>
        <end position="42"/>
    </location>
</feature>
<organism evidence="2 3">
    <name type="scientific">Basidiobolus meristosporus CBS 931.73</name>
    <dbReference type="NCBI Taxonomy" id="1314790"/>
    <lineage>
        <taxon>Eukaryota</taxon>
        <taxon>Fungi</taxon>
        <taxon>Fungi incertae sedis</taxon>
        <taxon>Zoopagomycota</taxon>
        <taxon>Entomophthoromycotina</taxon>
        <taxon>Basidiobolomycetes</taxon>
        <taxon>Basidiobolales</taxon>
        <taxon>Basidiobolaceae</taxon>
        <taxon>Basidiobolus</taxon>
    </lineage>
</organism>
<dbReference type="Proteomes" id="UP000193498">
    <property type="component" value="Unassembled WGS sequence"/>
</dbReference>
<feature type="region of interest" description="Disordered" evidence="1">
    <location>
        <begin position="1"/>
        <end position="52"/>
    </location>
</feature>
<feature type="region of interest" description="Disordered" evidence="1">
    <location>
        <begin position="242"/>
        <end position="268"/>
    </location>
</feature>
<reference evidence="2 3" key="1">
    <citation type="submission" date="2016-07" db="EMBL/GenBank/DDBJ databases">
        <title>Pervasive Adenine N6-methylation of Active Genes in Fungi.</title>
        <authorList>
            <consortium name="DOE Joint Genome Institute"/>
            <person name="Mondo S.J."/>
            <person name="Dannebaum R.O."/>
            <person name="Kuo R.C."/>
            <person name="Labutti K."/>
            <person name="Haridas S."/>
            <person name="Kuo A."/>
            <person name="Salamov A."/>
            <person name="Ahrendt S.R."/>
            <person name="Lipzen A."/>
            <person name="Sullivan W."/>
            <person name="Andreopoulos W.B."/>
            <person name="Clum A."/>
            <person name="Lindquist E."/>
            <person name="Daum C."/>
            <person name="Ramamoorthy G.K."/>
            <person name="Gryganskyi A."/>
            <person name="Culley D."/>
            <person name="Magnuson J.K."/>
            <person name="James T.Y."/>
            <person name="O'Malley M.A."/>
            <person name="Stajich J.E."/>
            <person name="Spatafora J.W."/>
            <person name="Visel A."/>
            <person name="Grigoriev I.V."/>
        </authorList>
    </citation>
    <scope>NUCLEOTIDE SEQUENCE [LARGE SCALE GENOMIC DNA]</scope>
    <source>
        <strain evidence="2 3">CBS 931.73</strain>
    </source>
</reference>
<comment type="caution">
    <text evidence="2">The sequence shown here is derived from an EMBL/GenBank/DDBJ whole genome shotgun (WGS) entry which is preliminary data.</text>
</comment>
<dbReference type="EMBL" id="MCFE01000337">
    <property type="protein sequence ID" value="ORX91212.1"/>
    <property type="molecule type" value="Genomic_DNA"/>
</dbReference>
<feature type="compositionally biased region" description="Basic and acidic residues" evidence="1">
    <location>
        <begin position="8"/>
        <end position="22"/>
    </location>
</feature>
<evidence type="ECO:0000256" key="1">
    <source>
        <dbReference type="SAM" id="MobiDB-lite"/>
    </source>
</evidence>
<protein>
    <submittedName>
        <fullName evidence="2">Uncharacterized protein</fullName>
    </submittedName>
</protein>
<name>A0A1Y1XZP3_9FUNG</name>
<sequence>MEAGSSRVDARSEGRVQRERGRGQGRGRGCGTRCGRGRGQGSGQIQEEREGGVAANVDDAEQVAVVTTRQPVNQVSQALSEVQQELPEYRTTSHHEILRRMCQEIKQRRGDIVKLNRDIAGLQAQIDYSFHHSTEALVAQMVEKFACIRASDEQGASSNPGVLASDSIGGYTTSSLEPTTSQETRAESSTTMRMAPTQVDMEVCKEDVEKQSGDTIGQPETVMEAERPSHIVILKIPQVDSSLSLPPSSLSVPPSPLSVPPSPPPSSG</sequence>
<evidence type="ECO:0000313" key="3">
    <source>
        <dbReference type="Proteomes" id="UP000193498"/>
    </source>
</evidence>
<feature type="compositionally biased region" description="Low complexity" evidence="1">
    <location>
        <begin position="242"/>
        <end position="252"/>
    </location>
</feature>
<proteinExistence type="predicted"/>